<protein>
    <submittedName>
        <fullName evidence="1">Uncharacterized protein</fullName>
    </submittedName>
</protein>
<reference evidence="1" key="1">
    <citation type="submission" date="2014-09" db="EMBL/GenBank/DDBJ databases">
        <authorList>
            <person name="Magalhaes I.L.F."/>
            <person name="Oliveira U."/>
            <person name="Santos F.R."/>
            <person name="Vidigal T.H.D.A."/>
            <person name="Brescovit A.D."/>
            <person name="Santos A.J."/>
        </authorList>
    </citation>
    <scope>NUCLEOTIDE SEQUENCE</scope>
    <source>
        <tissue evidence="1">Shoot tissue taken approximately 20 cm above the soil surface</tissue>
    </source>
</reference>
<accession>A0A0A9ADW4</accession>
<name>A0A0A9ADW4_ARUDO</name>
<reference evidence="1" key="2">
    <citation type="journal article" date="2015" name="Data Brief">
        <title>Shoot transcriptome of the giant reed, Arundo donax.</title>
        <authorList>
            <person name="Barrero R.A."/>
            <person name="Guerrero F.D."/>
            <person name="Moolhuijzen P."/>
            <person name="Goolsby J.A."/>
            <person name="Tidwell J."/>
            <person name="Bellgard S.E."/>
            <person name="Bellgard M.I."/>
        </authorList>
    </citation>
    <scope>NUCLEOTIDE SEQUENCE</scope>
    <source>
        <tissue evidence="1">Shoot tissue taken approximately 20 cm above the soil surface</tissue>
    </source>
</reference>
<evidence type="ECO:0000313" key="1">
    <source>
        <dbReference type="EMBL" id="JAD48088.1"/>
    </source>
</evidence>
<organism evidence="1">
    <name type="scientific">Arundo donax</name>
    <name type="common">Giant reed</name>
    <name type="synonym">Donax arundinaceus</name>
    <dbReference type="NCBI Taxonomy" id="35708"/>
    <lineage>
        <taxon>Eukaryota</taxon>
        <taxon>Viridiplantae</taxon>
        <taxon>Streptophyta</taxon>
        <taxon>Embryophyta</taxon>
        <taxon>Tracheophyta</taxon>
        <taxon>Spermatophyta</taxon>
        <taxon>Magnoliopsida</taxon>
        <taxon>Liliopsida</taxon>
        <taxon>Poales</taxon>
        <taxon>Poaceae</taxon>
        <taxon>PACMAD clade</taxon>
        <taxon>Arundinoideae</taxon>
        <taxon>Arundineae</taxon>
        <taxon>Arundo</taxon>
    </lineage>
</organism>
<dbReference type="AlphaFoldDB" id="A0A0A9ADW4"/>
<proteinExistence type="predicted"/>
<dbReference type="EMBL" id="GBRH01249807">
    <property type="protein sequence ID" value="JAD48088.1"/>
    <property type="molecule type" value="Transcribed_RNA"/>
</dbReference>
<sequence length="46" mass="5155">MCTIGHPQCYRPLGGYSGAVYVANLTLARCLTKHQRGKQWFCGHCQ</sequence>